<dbReference type="PANTHER" id="PTHR13789">
    <property type="entry name" value="MONOOXYGENASE"/>
    <property type="match status" value="1"/>
</dbReference>
<keyword evidence="3" id="KW-0274">FAD</keyword>
<proteinExistence type="predicted"/>
<feature type="region of interest" description="Disordered" evidence="6">
    <location>
        <begin position="406"/>
        <end position="490"/>
    </location>
</feature>
<comment type="cofactor">
    <cofactor evidence="1">
        <name>FAD</name>
        <dbReference type="ChEBI" id="CHEBI:57692"/>
    </cofactor>
</comment>
<keyword evidence="4" id="KW-0560">Oxidoreductase</keyword>
<dbReference type="AlphaFoldDB" id="A0A1T3NUV1"/>
<protein>
    <submittedName>
        <fullName evidence="8">Salicylate hydroxylase</fullName>
    </submittedName>
</protein>
<dbReference type="EMBL" id="MWQN01000001">
    <property type="protein sequence ID" value="OPC80442.1"/>
    <property type="molecule type" value="Genomic_DNA"/>
</dbReference>
<comment type="caution">
    <text evidence="8">The sequence shown here is derived from an EMBL/GenBank/DDBJ whole genome shotgun (WGS) entry which is preliminary data.</text>
</comment>
<organism evidence="8 9">
    <name type="scientific">Embleya scabrispora</name>
    <dbReference type="NCBI Taxonomy" id="159449"/>
    <lineage>
        <taxon>Bacteria</taxon>
        <taxon>Bacillati</taxon>
        <taxon>Actinomycetota</taxon>
        <taxon>Actinomycetes</taxon>
        <taxon>Kitasatosporales</taxon>
        <taxon>Streptomycetaceae</taxon>
        <taxon>Embleya</taxon>
    </lineage>
</organism>
<accession>A0A1T3NUV1</accession>
<feature type="domain" description="FAD-binding" evidence="7">
    <location>
        <begin position="3"/>
        <end position="344"/>
    </location>
</feature>
<dbReference type="SUPFAM" id="SSF54373">
    <property type="entry name" value="FAD-linked reductases, C-terminal domain"/>
    <property type="match status" value="1"/>
</dbReference>
<dbReference type="STRING" id="159449.B4N89_05310"/>
<dbReference type="Pfam" id="PF01494">
    <property type="entry name" value="FAD_binding_3"/>
    <property type="match status" value="1"/>
</dbReference>
<dbReference type="GO" id="GO:0071949">
    <property type="term" value="F:FAD binding"/>
    <property type="evidence" value="ECO:0007669"/>
    <property type="project" value="InterPro"/>
</dbReference>
<evidence type="ECO:0000313" key="8">
    <source>
        <dbReference type="EMBL" id="OPC80442.1"/>
    </source>
</evidence>
<evidence type="ECO:0000256" key="6">
    <source>
        <dbReference type="SAM" id="MobiDB-lite"/>
    </source>
</evidence>
<dbReference type="GO" id="GO:0004497">
    <property type="term" value="F:monooxygenase activity"/>
    <property type="evidence" value="ECO:0007669"/>
    <property type="project" value="UniProtKB-KW"/>
</dbReference>
<feature type="compositionally biased region" description="Low complexity" evidence="6">
    <location>
        <begin position="424"/>
        <end position="445"/>
    </location>
</feature>
<dbReference type="OrthoDB" id="9782160at2"/>
<dbReference type="Proteomes" id="UP000190037">
    <property type="component" value="Unassembled WGS sequence"/>
</dbReference>
<keyword evidence="2" id="KW-0285">Flavoprotein</keyword>
<evidence type="ECO:0000256" key="3">
    <source>
        <dbReference type="ARBA" id="ARBA00022827"/>
    </source>
</evidence>
<dbReference type="InterPro" id="IPR050493">
    <property type="entry name" value="FAD-dep_Monooxygenase_BioMet"/>
</dbReference>
<dbReference type="Gene3D" id="3.50.50.60">
    <property type="entry name" value="FAD/NAD(P)-binding domain"/>
    <property type="match status" value="1"/>
</dbReference>
<dbReference type="PANTHER" id="PTHR13789:SF318">
    <property type="entry name" value="GERANYLGERANYL DIPHOSPHATE REDUCTASE"/>
    <property type="match status" value="1"/>
</dbReference>
<evidence type="ECO:0000259" key="7">
    <source>
        <dbReference type="Pfam" id="PF01494"/>
    </source>
</evidence>
<keyword evidence="5" id="KW-0503">Monooxygenase</keyword>
<evidence type="ECO:0000256" key="1">
    <source>
        <dbReference type="ARBA" id="ARBA00001974"/>
    </source>
</evidence>
<gene>
    <name evidence="8" type="ORF">B4N89_05310</name>
</gene>
<dbReference type="InterPro" id="IPR002938">
    <property type="entry name" value="FAD-bd"/>
</dbReference>
<keyword evidence="9" id="KW-1185">Reference proteome</keyword>
<name>A0A1T3NUV1_9ACTN</name>
<reference evidence="8 9" key="1">
    <citation type="submission" date="2017-03" db="EMBL/GenBank/DDBJ databases">
        <title>Draft genome sequence of Streptomyces scabrisporus NF3, endophyte isolated from Amphipterygium adstringens.</title>
        <authorList>
            <person name="Vazquez M."/>
            <person name="Ceapa C.D."/>
            <person name="Rodriguez Luna D."/>
            <person name="Sanchez Esquivel S."/>
        </authorList>
    </citation>
    <scope>NUCLEOTIDE SEQUENCE [LARGE SCALE GENOMIC DNA]</scope>
    <source>
        <strain evidence="8 9">NF3</strain>
    </source>
</reference>
<dbReference type="PRINTS" id="PR00420">
    <property type="entry name" value="RNGMNOXGNASE"/>
</dbReference>
<evidence type="ECO:0000256" key="5">
    <source>
        <dbReference type="ARBA" id="ARBA00023033"/>
    </source>
</evidence>
<dbReference type="RefSeq" id="WP_078974701.1">
    <property type="nucleotide sequence ID" value="NZ_MWQN01000001.1"/>
</dbReference>
<evidence type="ECO:0000313" key="9">
    <source>
        <dbReference type="Proteomes" id="UP000190037"/>
    </source>
</evidence>
<evidence type="ECO:0000256" key="2">
    <source>
        <dbReference type="ARBA" id="ARBA00022630"/>
    </source>
</evidence>
<dbReference type="InterPro" id="IPR036188">
    <property type="entry name" value="FAD/NAD-bd_sf"/>
</dbReference>
<dbReference type="SUPFAM" id="SSF51905">
    <property type="entry name" value="FAD/NAD(P)-binding domain"/>
    <property type="match status" value="1"/>
</dbReference>
<evidence type="ECO:0000256" key="4">
    <source>
        <dbReference type="ARBA" id="ARBA00023002"/>
    </source>
</evidence>
<sequence>MSTIAVAGGGIGGLASALALAARGHDVVVCERSPEFVELGAGIQLAPNGMHALDRLGLAEAVGRIAVPVGELRFMDGVTGEHVVAMPLDRRYRDRFRNAYVVVHRGELYRLLLDACRSRAGIELRASHPVVGYAHEADAVRVLLADGASLGADALIGADGLHSAIRAQLVGDGAPRDAGITVYRSIVPMERVPTELRHMSVTWWAGPGRHFVHCPIAGGRFLNLAPSAENAPAETFSGVSVPASEVLGEFGALCESARRLLELGADWKAWVLVDREPVDGWTDGRVALLGDAAHPMLHYAAQGACMALEDAVVLGDLLDCPAGWFAARLGRYNAVRRERTARVHRLARDSIALWHAEDAAAEARNKTLSAMSPAELYDFVAWLHGTREFAGSPSVTPAIQDPAENSAYTLGGRLDPTETPNPRTPSRSPRSAAAGSPASARSAGTYTLGGWLEPAEDPQPVTPPRSPRNPAAGPLASPRSTGTKESPKTL</sequence>